<proteinExistence type="predicted"/>
<evidence type="ECO:0000313" key="1">
    <source>
        <dbReference type="EMBL" id="ORL63086.1"/>
    </source>
</evidence>
<evidence type="ECO:0000313" key="2">
    <source>
        <dbReference type="Proteomes" id="UP000193675"/>
    </source>
</evidence>
<dbReference type="OrthoDB" id="6896352at2"/>
<dbReference type="RefSeq" id="WP_084857913.1">
    <property type="nucleotide sequence ID" value="NZ_JAOTEI010000002.1"/>
</dbReference>
<sequence>MQRVQATSQEALDLALIAFYRFKIGEIKVFDLERAMSFEVGQALAQSGLVRFSITQMASGRYRISDQGEHSITEAGRARLEHLRG</sequence>
<comment type="caution">
    <text evidence="1">The sequence shown here is derived from an EMBL/GenBank/DDBJ whole genome shotgun (WGS) entry which is preliminary data.</text>
</comment>
<organism evidence="1 2">
    <name type="scientific">Pseudomonas putida</name>
    <name type="common">Arthrobacter siderocapsulatus</name>
    <dbReference type="NCBI Taxonomy" id="303"/>
    <lineage>
        <taxon>Bacteria</taxon>
        <taxon>Pseudomonadati</taxon>
        <taxon>Pseudomonadota</taxon>
        <taxon>Gammaproteobacteria</taxon>
        <taxon>Pseudomonadales</taxon>
        <taxon>Pseudomonadaceae</taxon>
        <taxon>Pseudomonas</taxon>
    </lineage>
</organism>
<reference evidence="1 2" key="1">
    <citation type="submission" date="2017-04" db="EMBL/GenBank/DDBJ databases">
        <title>Presence of VIM-2 positive Pseudomonas species in chickens and their surrounding environment.</title>
        <authorList>
            <person name="Zhang R."/>
        </authorList>
    </citation>
    <scope>NUCLEOTIDE SEQUENCE [LARGE SCALE GENOMIC DNA]</scope>
    <source>
        <strain evidence="1 2">DZ-C18</strain>
    </source>
</reference>
<dbReference type="Proteomes" id="UP000193675">
    <property type="component" value="Unassembled WGS sequence"/>
</dbReference>
<gene>
    <name evidence="1" type="ORF">B7H17_16335</name>
</gene>
<dbReference type="EMBL" id="NBWC01000024">
    <property type="protein sequence ID" value="ORL63086.1"/>
    <property type="molecule type" value="Genomic_DNA"/>
</dbReference>
<dbReference type="AlphaFoldDB" id="A0A1X0ZU33"/>
<accession>A0A1X0ZU33</accession>
<protein>
    <submittedName>
        <fullName evidence="1">Uncharacterized protein</fullName>
    </submittedName>
</protein>
<name>A0A1X0ZU33_PSEPU</name>